<name>A0A1X1CTM6_9GAMM</name>
<dbReference type="AlphaFoldDB" id="A0A1X1CTM6"/>
<reference evidence="1 2" key="1">
    <citation type="journal article" date="2017" name="Antonie Van Leeuwenhoek">
        <title>Phylogenomic resolution of the bacterial genus Pantoea and its relationship with Erwinia and Tatumella.</title>
        <authorList>
            <person name="Palmer M."/>
            <person name="Steenkamp E.T."/>
            <person name="Coetzee M.P."/>
            <person name="Chan W.Y."/>
            <person name="van Zyl E."/>
            <person name="De Maayer P."/>
            <person name="Coutinho T.A."/>
            <person name="Blom J."/>
            <person name="Smits T.H."/>
            <person name="Duffy B."/>
            <person name="Venter S.N."/>
        </authorList>
    </citation>
    <scope>NUCLEOTIDE SEQUENCE [LARGE SCALE GENOMIC DNA]</scope>
    <source>
        <strain evidence="1 2">LMG 26275</strain>
    </source>
</reference>
<comment type="caution">
    <text evidence="1">The sequence shown here is derived from an EMBL/GenBank/DDBJ whole genome shotgun (WGS) entry which is preliminary data.</text>
</comment>
<gene>
    <name evidence="1" type="ORF">HA51_17920</name>
</gene>
<dbReference type="Proteomes" id="UP000193558">
    <property type="component" value="Unassembled WGS sequence"/>
</dbReference>
<sequence length="92" mass="10603">MVLRFLRKKSTGRLLILLCYSEFARKKYWIYLQISCTMAVKVTVSLQCNLSGKRRNAVAQGYPQSQDAFNICQETVIKLQSDDKTEKSQACF</sequence>
<evidence type="ECO:0000313" key="1">
    <source>
        <dbReference type="EMBL" id="ORM67684.1"/>
    </source>
</evidence>
<accession>A0A1X1CTM6</accession>
<protein>
    <submittedName>
        <fullName evidence="1">Uncharacterized protein</fullName>
    </submittedName>
</protein>
<proteinExistence type="predicted"/>
<evidence type="ECO:0000313" key="2">
    <source>
        <dbReference type="Proteomes" id="UP000193558"/>
    </source>
</evidence>
<organism evidence="1 2">
    <name type="scientific">Pantoea rwandensis</name>
    <dbReference type="NCBI Taxonomy" id="1076550"/>
    <lineage>
        <taxon>Bacteria</taxon>
        <taxon>Pseudomonadati</taxon>
        <taxon>Pseudomonadota</taxon>
        <taxon>Gammaproteobacteria</taxon>
        <taxon>Enterobacterales</taxon>
        <taxon>Erwiniaceae</taxon>
        <taxon>Pantoea</taxon>
    </lineage>
</organism>
<dbReference type="EMBL" id="MLFR01000021">
    <property type="protein sequence ID" value="ORM67684.1"/>
    <property type="molecule type" value="Genomic_DNA"/>
</dbReference>